<dbReference type="CDD" id="cd02227">
    <property type="entry name" value="cupin_TM1112-like"/>
    <property type="match status" value="1"/>
</dbReference>
<reference evidence="3" key="1">
    <citation type="journal article" date="2020" name="Microbiol. Resour. Announc.">
        <title>Complete genome sequences of four natural Pseudomonas isolates that catabolize a wide range of aromatic compounds relevant to lignin valorization.</title>
        <authorList>
            <person name="Hatmaker E.A."/>
            <person name="Presley G."/>
            <person name="Cannon O."/>
            <person name="Guss A.M."/>
            <person name="Elkins J.G."/>
        </authorList>
    </citation>
    <scope>NUCLEOTIDE SEQUENCE [LARGE SCALE GENOMIC DNA]</scope>
    <source>
        <strain evidence="3">H1F5C</strain>
    </source>
</reference>
<gene>
    <name evidence="2" type="ORF">GGI48_26040</name>
</gene>
<name>A0A7G7X9Q6_9PSED</name>
<dbReference type="EMBL" id="CP060201">
    <property type="protein sequence ID" value="QNH76701.1"/>
    <property type="molecule type" value="Genomic_DNA"/>
</dbReference>
<evidence type="ECO:0000313" key="3">
    <source>
        <dbReference type="Proteomes" id="UP000515277"/>
    </source>
</evidence>
<dbReference type="InterPro" id="IPR008579">
    <property type="entry name" value="UGlyAH_Cupin_dom"/>
</dbReference>
<dbReference type="Proteomes" id="UP000515277">
    <property type="component" value="Chromosome"/>
</dbReference>
<sequence>MSAPIIFSNTSGLALGMPVDVKQPIGELVARTRISMADAGASLLTGVWECSPGRWRRQVLEREFSHFIVGYGFFVPDHGPAIEIHAGDAVFFPANCQGEWDIRETVRKSFVIIP</sequence>
<dbReference type="PANTHER" id="PTHR40943:SF1">
    <property type="entry name" value="CYTOPLASMIC PROTEIN"/>
    <property type="match status" value="1"/>
</dbReference>
<organism evidence="2 3">
    <name type="scientific">Pseudomonas protegens</name>
    <dbReference type="NCBI Taxonomy" id="380021"/>
    <lineage>
        <taxon>Bacteria</taxon>
        <taxon>Pseudomonadati</taxon>
        <taxon>Pseudomonadota</taxon>
        <taxon>Gammaproteobacteria</taxon>
        <taxon>Pseudomonadales</taxon>
        <taxon>Pseudomonadaceae</taxon>
        <taxon>Pseudomonas</taxon>
    </lineage>
</organism>
<dbReference type="InterPro" id="IPR011051">
    <property type="entry name" value="RmlC_Cupin_sf"/>
</dbReference>
<protein>
    <submittedName>
        <fullName evidence="2">DUF861 domain-containing protein</fullName>
    </submittedName>
</protein>
<dbReference type="RefSeq" id="WP_047305341.1">
    <property type="nucleotide sequence ID" value="NZ_CP060201.1"/>
</dbReference>
<evidence type="ECO:0000259" key="1">
    <source>
        <dbReference type="Pfam" id="PF05899"/>
    </source>
</evidence>
<dbReference type="SUPFAM" id="SSF51182">
    <property type="entry name" value="RmlC-like cupins"/>
    <property type="match status" value="1"/>
</dbReference>
<proteinExistence type="predicted"/>
<dbReference type="AlphaFoldDB" id="A0A7G7X9Q6"/>
<accession>A0A7G7X9Q6</accession>
<dbReference type="PANTHER" id="PTHR40943">
    <property type="entry name" value="CYTOPLASMIC PROTEIN-RELATED"/>
    <property type="match status" value="1"/>
</dbReference>
<dbReference type="InterPro" id="IPR014710">
    <property type="entry name" value="RmlC-like_jellyroll"/>
</dbReference>
<evidence type="ECO:0000313" key="2">
    <source>
        <dbReference type="EMBL" id="QNH76701.1"/>
    </source>
</evidence>
<feature type="domain" description="(S)-ureidoglycine aminohydrolase cupin" evidence="1">
    <location>
        <begin position="44"/>
        <end position="110"/>
    </location>
</feature>
<dbReference type="Pfam" id="PF05899">
    <property type="entry name" value="Cupin_3"/>
    <property type="match status" value="1"/>
</dbReference>
<dbReference type="Gene3D" id="2.60.120.10">
    <property type="entry name" value="Jelly Rolls"/>
    <property type="match status" value="1"/>
</dbReference>